<dbReference type="PANTHER" id="PTHR31978:SF1">
    <property type="entry name" value="INTRAFLAGELLAR TRANSPORT PROTEIN 20 HOMOLOG"/>
    <property type="match status" value="1"/>
</dbReference>
<comment type="subcellular location">
    <subcellularLocation>
        <location evidence="1">Cell projection</location>
        <location evidence="1">Cilium</location>
    </subcellularLocation>
</comment>
<evidence type="ECO:0000313" key="6">
    <source>
        <dbReference type="RefSeq" id="XP_030750574.1"/>
    </source>
</evidence>
<dbReference type="GO" id="GO:0097730">
    <property type="term" value="C:non-motile cilium"/>
    <property type="evidence" value="ECO:0007669"/>
    <property type="project" value="TreeGrafter"/>
</dbReference>
<dbReference type="GO" id="GO:0097546">
    <property type="term" value="C:ciliary base"/>
    <property type="evidence" value="ECO:0007669"/>
    <property type="project" value="TreeGrafter"/>
</dbReference>
<evidence type="ECO:0000313" key="5">
    <source>
        <dbReference type="Proteomes" id="UP000504635"/>
    </source>
</evidence>
<dbReference type="FunCoup" id="A0A6J2XIQ9">
    <property type="interactions" value="51"/>
</dbReference>
<dbReference type="PANTHER" id="PTHR31978">
    <property type="entry name" value="INTRAFLAGELLAR TRANSPORT PROTEIN 20 HOMOLOG"/>
    <property type="match status" value="1"/>
</dbReference>
<sequence length="129" mass="15189">MSDLSVYGIYFNEIDKICILEPEAHKQTSDLKEQCNIYIEKIDEFENIAKRIIVMVEELSTKIESQKIQAIGARNMLQGMEKLKENNQQQLQAVINEFSIELERLKIQLHSLQKIEMEQNEIITQLTRY</sequence>
<evidence type="ECO:0000256" key="2">
    <source>
        <dbReference type="ARBA" id="ARBA00023054"/>
    </source>
</evidence>
<dbReference type="Proteomes" id="UP000504635">
    <property type="component" value="Unplaced"/>
</dbReference>
<dbReference type="AlphaFoldDB" id="A0A6J2XIQ9"/>
<accession>A0A6J2XIQ9</accession>
<dbReference type="InParanoid" id="A0A6J2XIQ9"/>
<keyword evidence="5" id="KW-1185">Reference proteome</keyword>
<dbReference type="GO" id="GO:0061512">
    <property type="term" value="P:protein localization to cilium"/>
    <property type="evidence" value="ECO:0007669"/>
    <property type="project" value="TreeGrafter"/>
</dbReference>
<dbReference type="KEGG" id="soy:115878273"/>
<dbReference type="GeneID" id="115878273"/>
<dbReference type="GO" id="GO:0036064">
    <property type="term" value="C:ciliary basal body"/>
    <property type="evidence" value="ECO:0007669"/>
    <property type="project" value="TreeGrafter"/>
</dbReference>
<protein>
    <submittedName>
        <fullName evidence="6">Intraflagellar transport protein 20 homolog</fullName>
    </submittedName>
</protein>
<reference evidence="6" key="1">
    <citation type="submission" date="2025-08" db="UniProtKB">
        <authorList>
            <consortium name="RefSeq"/>
        </authorList>
    </citation>
    <scope>IDENTIFICATION</scope>
    <source>
        <tissue evidence="6">Gonads</tissue>
    </source>
</reference>
<dbReference type="InterPro" id="IPR028172">
    <property type="entry name" value="FT20"/>
</dbReference>
<keyword evidence="2 4" id="KW-0175">Coiled coil</keyword>
<dbReference type="OrthoDB" id="10254896at2759"/>
<name>A0A6J2XIQ9_SITOR</name>
<dbReference type="GO" id="GO:0005813">
    <property type="term" value="C:centrosome"/>
    <property type="evidence" value="ECO:0007669"/>
    <property type="project" value="TreeGrafter"/>
</dbReference>
<evidence type="ECO:0000256" key="3">
    <source>
        <dbReference type="ARBA" id="ARBA00023273"/>
    </source>
</evidence>
<dbReference type="CTD" id="90410"/>
<dbReference type="Pfam" id="PF14931">
    <property type="entry name" value="IFT20"/>
    <property type="match status" value="1"/>
</dbReference>
<dbReference type="GO" id="GO:0060271">
    <property type="term" value="P:cilium assembly"/>
    <property type="evidence" value="ECO:0007669"/>
    <property type="project" value="TreeGrafter"/>
</dbReference>
<proteinExistence type="predicted"/>
<gene>
    <name evidence="6" type="primary">LOC115878273</name>
</gene>
<dbReference type="RefSeq" id="XP_030750574.1">
    <property type="nucleotide sequence ID" value="XM_030894714.1"/>
</dbReference>
<evidence type="ECO:0000256" key="4">
    <source>
        <dbReference type="SAM" id="Coils"/>
    </source>
</evidence>
<dbReference type="GO" id="GO:0030990">
    <property type="term" value="C:intraciliary transport particle"/>
    <property type="evidence" value="ECO:0007669"/>
    <property type="project" value="TreeGrafter"/>
</dbReference>
<evidence type="ECO:0000256" key="1">
    <source>
        <dbReference type="ARBA" id="ARBA00004138"/>
    </source>
</evidence>
<feature type="coiled-coil region" evidence="4">
    <location>
        <begin position="77"/>
        <end position="115"/>
    </location>
</feature>
<dbReference type="GO" id="GO:0005737">
    <property type="term" value="C:cytoplasm"/>
    <property type="evidence" value="ECO:0007669"/>
    <property type="project" value="TreeGrafter"/>
</dbReference>
<organism evidence="5 6">
    <name type="scientific">Sitophilus oryzae</name>
    <name type="common">Rice weevil</name>
    <name type="synonym">Curculio oryzae</name>
    <dbReference type="NCBI Taxonomy" id="7048"/>
    <lineage>
        <taxon>Eukaryota</taxon>
        <taxon>Metazoa</taxon>
        <taxon>Ecdysozoa</taxon>
        <taxon>Arthropoda</taxon>
        <taxon>Hexapoda</taxon>
        <taxon>Insecta</taxon>
        <taxon>Pterygota</taxon>
        <taxon>Neoptera</taxon>
        <taxon>Endopterygota</taxon>
        <taxon>Coleoptera</taxon>
        <taxon>Polyphaga</taxon>
        <taxon>Cucujiformia</taxon>
        <taxon>Curculionidae</taxon>
        <taxon>Dryophthorinae</taxon>
        <taxon>Sitophilus</taxon>
    </lineage>
</organism>
<keyword evidence="3" id="KW-0966">Cell projection</keyword>